<protein>
    <submittedName>
        <fullName evidence="2">Uncharacterized protein</fullName>
    </submittedName>
</protein>
<feature type="transmembrane region" description="Helical" evidence="1">
    <location>
        <begin position="51"/>
        <end position="70"/>
    </location>
</feature>
<dbReference type="Proteomes" id="UP000766609">
    <property type="component" value="Unassembled WGS sequence"/>
</dbReference>
<gene>
    <name evidence="2" type="ORF">KUV23_11880</name>
</gene>
<keyword evidence="1" id="KW-0812">Transmembrane</keyword>
<keyword evidence="1" id="KW-0472">Membrane</keyword>
<evidence type="ECO:0000313" key="2">
    <source>
        <dbReference type="EMBL" id="MBY5951679.1"/>
    </source>
</evidence>
<proteinExistence type="predicted"/>
<dbReference type="EMBL" id="JAHVHP010000002">
    <property type="protein sequence ID" value="MBY5951679.1"/>
    <property type="molecule type" value="Genomic_DNA"/>
</dbReference>
<organism evidence="2 3">
    <name type="scientific">Algoriphagus marincola</name>
    <dbReference type="NCBI Taxonomy" id="264027"/>
    <lineage>
        <taxon>Bacteria</taxon>
        <taxon>Pseudomonadati</taxon>
        <taxon>Bacteroidota</taxon>
        <taxon>Cytophagia</taxon>
        <taxon>Cytophagales</taxon>
        <taxon>Cyclobacteriaceae</taxon>
        <taxon>Algoriphagus</taxon>
    </lineage>
</organism>
<name>A0ABS7N5Q8_9BACT</name>
<feature type="transmembrane region" description="Helical" evidence="1">
    <location>
        <begin position="90"/>
        <end position="110"/>
    </location>
</feature>
<sequence>MKCYFIGPFGLPPNSSYGAPGIYGSRKISNPKIQMTVNPNSSNGQFTEFRLFLRVFSWFIILSSIAGMLVKGYLGINRGFDWSYLKDFRTYISLIFNMAVWSIVMYFTFWKYSPEFRKKMCEKYGAKK</sequence>
<dbReference type="RefSeq" id="WP_222584276.1">
    <property type="nucleotide sequence ID" value="NZ_JAHVHP010000002.1"/>
</dbReference>
<keyword evidence="3" id="KW-1185">Reference proteome</keyword>
<evidence type="ECO:0000313" key="3">
    <source>
        <dbReference type="Proteomes" id="UP000766609"/>
    </source>
</evidence>
<keyword evidence="1" id="KW-1133">Transmembrane helix</keyword>
<reference evidence="2 3" key="1">
    <citation type="submission" date="2021-06" db="EMBL/GenBank/DDBJ databases">
        <title>44 bacteria genomes isolated from Dapeng, Shenzhen.</title>
        <authorList>
            <person name="Zheng W."/>
            <person name="Yu S."/>
            <person name="Huang Y."/>
        </authorList>
    </citation>
    <scope>NUCLEOTIDE SEQUENCE [LARGE SCALE GENOMIC DNA]</scope>
    <source>
        <strain evidence="2 3">DP5N14-6</strain>
    </source>
</reference>
<accession>A0ABS7N5Q8</accession>
<comment type="caution">
    <text evidence="2">The sequence shown here is derived from an EMBL/GenBank/DDBJ whole genome shotgun (WGS) entry which is preliminary data.</text>
</comment>
<evidence type="ECO:0000256" key="1">
    <source>
        <dbReference type="SAM" id="Phobius"/>
    </source>
</evidence>